<protein>
    <submittedName>
        <fullName evidence="1">Uncharacterized protein</fullName>
    </submittedName>
</protein>
<evidence type="ECO:0000313" key="1">
    <source>
        <dbReference type="EMBL" id="WXC78958.1"/>
    </source>
</evidence>
<organism evidence="1 2">
    <name type="scientific">Bradyrhizobium septentrionale</name>
    <dbReference type="NCBI Taxonomy" id="1404411"/>
    <lineage>
        <taxon>Bacteria</taxon>
        <taxon>Pseudomonadati</taxon>
        <taxon>Pseudomonadota</taxon>
        <taxon>Alphaproteobacteria</taxon>
        <taxon>Hyphomicrobiales</taxon>
        <taxon>Nitrobacteraceae</taxon>
        <taxon>Bradyrhizobium</taxon>
    </lineage>
</organism>
<reference evidence="1" key="1">
    <citation type="journal article" date="2021" name="Int. J. Syst. Evol. Microbiol.">
        <title>Bradyrhizobium septentrionale sp. nov. (sv. septentrionale) and Bradyrhizobium quebecense sp. nov. (sv. septentrionale) associated with legumes native to Canada possess rearranged symbiosis genes and numerous insertion sequences.</title>
        <authorList>
            <person name="Bromfield E.S.P."/>
            <person name="Cloutier S."/>
        </authorList>
    </citation>
    <scope>NUCLEOTIDE SEQUENCE</scope>
    <source>
        <strain evidence="1">5S5</strain>
    </source>
</reference>
<keyword evidence="2" id="KW-1185">Reference proteome</keyword>
<dbReference type="Proteomes" id="UP001432046">
    <property type="component" value="Chromosome"/>
</dbReference>
<dbReference type="EMBL" id="CP147711">
    <property type="protein sequence ID" value="WXC78958.1"/>
    <property type="molecule type" value="Genomic_DNA"/>
</dbReference>
<evidence type="ECO:0000313" key="2">
    <source>
        <dbReference type="Proteomes" id="UP001432046"/>
    </source>
</evidence>
<gene>
    <name evidence="1" type="ORF">WDK88_37580</name>
</gene>
<name>A0ABZ2NVQ0_9BRAD</name>
<dbReference type="RefSeq" id="WP_338696214.1">
    <property type="nucleotide sequence ID" value="NZ_CP147708.1"/>
</dbReference>
<reference evidence="1" key="2">
    <citation type="submission" date="2024-03" db="EMBL/GenBank/DDBJ databases">
        <authorList>
            <person name="Bromfield E.S.P."/>
            <person name="Cloutier S."/>
        </authorList>
    </citation>
    <scope>NUCLEOTIDE SEQUENCE</scope>
    <source>
        <strain evidence="1">5S5</strain>
    </source>
</reference>
<accession>A0ABZ2NVQ0</accession>
<sequence>MSSQADIKRQNPQSVELMVASDKRLAKPEFRIQLGDLICEEARKLERTLNGPDFALIGAFLQ</sequence>
<proteinExistence type="predicted"/>